<gene>
    <name evidence="16 19" type="primary">cysN</name>
    <name evidence="17" type="synonym">cysC</name>
    <name evidence="19" type="ORF">GRB96_09745</name>
</gene>
<comment type="catalytic activity">
    <reaction evidence="15 16">
        <text>sulfate + ATP + H(+) = adenosine 5'-phosphosulfate + diphosphate</text>
        <dbReference type="Rhea" id="RHEA:18133"/>
        <dbReference type="ChEBI" id="CHEBI:15378"/>
        <dbReference type="ChEBI" id="CHEBI:16189"/>
        <dbReference type="ChEBI" id="CHEBI:30616"/>
        <dbReference type="ChEBI" id="CHEBI:33019"/>
        <dbReference type="ChEBI" id="CHEBI:58243"/>
        <dbReference type="EC" id="2.7.7.4"/>
    </reaction>
</comment>
<evidence type="ECO:0000256" key="13">
    <source>
        <dbReference type="ARBA" id="ARBA00023134"/>
    </source>
</evidence>
<dbReference type="NCBIfam" id="NF004035">
    <property type="entry name" value="PRK05506.1"/>
    <property type="match status" value="1"/>
</dbReference>
<keyword evidence="17" id="KW-0597">Phosphoprotein</keyword>
<protein>
    <recommendedName>
        <fullName evidence="16 17">Multifunctional fusion protein</fullName>
    </recommendedName>
    <domain>
        <recommendedName>
            <fullName evidence="16">Sulfate adenylyltransferase subunit 1</fullName>
            <ecNumber evidence="16">2.7.7.4</ecNumber>
        </recommendedName>
        <alternativeName>
            <fullName evidence="16">ATP-sulfurylase large subunit</fullName>
        </alternativeName>
        <alternativeName>
            <fullName evidence="16">Sulfate adenylate transferase</fullName>
            <shortName evidence="16">SAT</shortName>
        </alternativeName>
    </domain>
    <domain>
        <recommendedName>
            <fullName evidence="17">Adenylyl-sulfate kinase</fullName>
            <ecNumber evidence="17">2.7.1.25</ecNumber>
        </recommendedName>
        <alternativeName>
            <fullName evidence="17">APS kinase</fullName>
        </alternativeName>
        <alternativeName>
            <fullName evidence="17">ATP adenosine-5'-phosphosulfate 3'-phosphotransferase</fullName>
        </alternativeName>
        <alternativeName>
            <fullName evidence="17">Adenosine-5'-phosphosulfate kinase</fullName>
        </alternativeName>
    </domain>
</protein>
<accession>A0A7X5AP21</accession>
<keyword evidence="12 16" id="KW-0067">ATP-binding</keyword>
<evidence type="ECO:0000256" key="3">
    <source>
        <dbReference type="ARBA" id="ARBA00002632"/>
    </source>
</evidence>
<comment type="caution">
    <text evidence="19">The sequence shown here is derived from an EMBL/GenBank/DDBJ whole genome shotgun (WGS) entry which is preliminary data.</text>
</comment>
<dbReference type="Pfam" id="PF22594">
    <property type="entry name" value="GTP-eEF1A_C"/>
    <property type="match status" value="1"/>
</dbReference>
<dbReference type="NCBIfam" id="NF003478">
    <property type="entry name" value="PRK05124.1"/>
    <property type="match status" value="1"/>
</dbReference>
<evidence type="ECO:0000256" key="12">
    <source>
        <dbReference type="ARBA" id="ARBA00022840"/>
    </source>
</evidence>
<dbReference type="Pfam" id="PF01583">
    <property type="entry name" value="APS_kinase"/>
    <property type="match status" value="1"/>
</dbReference>
<dbReference type="EC" id="2.7.7.4" evidence="16"/>
<feature type="active site" description="Phosphoserine intermediate" evidence="17">
    <location>
        <position position="542"/>
    </location>
</feature>
<dbReference type="GO" id="GO:0004020">
    <property type="term" value="F:adenylylsulfate kinase activity"/>
    <property type="evidence" value="ECO:0007669"/>
    <property type="project" value="UniProtKB-UniRule"/>
</dbReference>
<evidence type="ECO:0000256" key="5">
    <source>
        <dbReference type="ARBA" id="ARBA00005438"/>
    </source>
</evidence>
<evidence type="ECO:0000256" key="2">
    <source>
        <dbReference type="ARBA" id="ARBA00002357"/>
    </source>
</evidence>
<dbReference type="EC" id="2.7.1.25" evidence="17"/>
<comment type="subunit">
    <text evidence="16">Heterodimer composed of CysD, the smaller subunit, and CysN.</text>
</comment>
<sequence>MAHSSDMIAGDIEGYLKSHEHKGLLRFITCGSVDDGKSTLIGRLLFESKLLFEDQLAAIEADSKKWGTQGGEMDFALLVDGLAAEREQGITIDVAYRFFSTDKRKFIVADTPGHEQYTRNMVTGASTADAAILMVDARQGILPQTRRHSFLMSLIGMRHIVVAINKMDLVEYSKDRFDEIVEEYREFAKQLGLEDITFIPMSALKGDNVIEHGHHMPWYHGPTLMAYLETVEVDEERLQRQPFRMPVQWVNRPNLDFRGFTGMIASGSIKPGDAIRVQPSGQSSTIKQIYTFDGDLDEAIAGQSVTLLLEDEIDISRGDVISGVDQPAEIADQFETSLVWMHDEPLLPGRPYLMKLGTQTMSATVTDIKYQVNVNTLEHTAAKQLDLNGIGVCTLSLNKAVAFDPYKENADTGGFILIDRMTNNTVGAGMLHFALRRSQNIHMQHVDIDKQARALSKAQQPAVLWFTGLSGAGKSTIANLVEKKLHAAGQHTYLLDGDNVRHGLNRDLGFTDADRVENIRRVGEVAKLMVDSGLIVLTAFISPFRSERQMARDLVEEGEFIEIFIDTPLNVAEDRDPKGLYKKARRGELKNFTGIDSDYEAPENPEIHIKTTEMSSDEAADAIVEMLRKRQLIS</sequence>
<dbReference type="InterPro" id="IPR050100">
    <property type="entry name" value="TRAFAC_GTPase_members"/>
</dbReference>
<dbReference type="CDD" id="cd04095">
    <property type="entry name" value="CysN_NoDQ_III"/>
    <property type="match status" value="1"/>
</dbReference>
<feature type="binding site" evidence="16">
    <location>
        <begin position="31"/>
        <end position="38"/>
    </location>
    <ligand>
        <name>GTP</name>
        <dbReference type="ChEBI" id="CHEBI:37565"/>
    </ligand>
</feature>
<keyword evidence="9 16" id="KW-0548">Nucleotidyltransferase</keyword>
<dbReference type="Proteomes" id="UP000487929">
    <property type="component" value="Unassembled WGS sequence"/>
</dbReference>
<dbReference type="SUPFAM" id="SSF52540">
    <property type="entry name" value="P-loop containing nucleoside triphosphate hydrolases"/>
    <property type="match status" value="2"/>
</dbReference>
<evidence type="ECO:0000256" key="16">
    <source>
        <dbReference type="HAMAP-Rule" id="MF_00062"/>
    </source>
</evidence>
<dbReference type="InterPro" id="IPR002891">
    <property type="entry name" value="APS"/>
</dbReference>
<dbReference type="InterPro" id="IPR041757">
    <property type="entry name" value="CysN_GTP-bd"/>
</dbReference>
<dbReference type="GO" id="GO:0000103">
    <property type="term" value="P:sulfate assimilation"/>
    <property type="evidence" value="ECO:0007669"/>
    <property type="project" value="UniProtKB-UniRule"/>
</dbReference>
<dbReference type="HAMAP" id="MF_00065">
    <property type="entry name" value="Adenylyl_sulf_kinase"/>
    <property type="match status" value="1"/>
</dbReference>
<evidence type="ECO:0000313" key="19">
    <source>
        <dbReference type="EMBL" id="NAW34700.1"/>
    </source>
</evidence>
<evidence type="ECO:0000256" key="1">
    <source>
        <dbReference type="ARBA" id="ARBA00001823"/>
    </source>
</evidence>
<dbReference type="CDD" id="cd02027">
    <property type="entry name" value="APSK"/>
    <property type="match status" value="1"/>
</dbReference>
<comment type="function">
    <text evidence="3 17">Catalyzes the synthesis of activated sulfate.</text>
</comment>
<dbReference type="HAMAP" id="MF_00062">
    <property type="entry name" value="Sulf_adenylyltr_sub1"/>
    <property type="match status" value="1"/>
</dbReference>
<dbReference type="InterPro" id="IPR059117">
    <property type="entry name" value="APS_kinase_dom"/>
</dbReference>
<dbReference type="GO" id="GO:0005525">
    <property type="term" value="F:GTP binding"/>
    <property type="evidence" value="ECO:0007669"/>
    <property type="project" value="UniProtKB-UniRule"/>
</dbReference>
<dbReference type="FunFam" id="3.40.50.300:FF:000119">
    <property type="entry name" value="Sulfate adenylyltransferase subunit 1"/>
    <property type="match status" value="1"/>
</dbReference>
<dbReference type="GO" id="GO:0070814">
    <property type="term" value="P:hydrogen sulfide biosynthetic process"/>
    <property type="evidence" value="ECO:0007669"/>
    <property type="project" value="UniProtKB-UniRule"/>
</dbReference>
<dbReference type="PRINTS" id="PR00315">
    <property type="entry name" value="ELONGATNFCT"/>
</dbReference>
<feature type="binding site" evidence="16">
    <location>
        <begin position="110"/>
        <end position="114"/>
    </location>
    <ligand>
        <name>GTP</name>
        <dbReference type="ChEBI" id="CHEBI:37565"/>
    </ligand>
</feature>
<organism evidence="19 20">
    <name type="scientific">Halomonas alimentaria</name>
    <dbReference type="NCBI Taxonomy" id="147248"/>
    <lineage>
        <taxon>Bacteria</taxon>
        <taxon>Pseudomonadati</taxon>
        <taxon>Pseudomonadota</taxon>
        <taxon>Gammaproteobacteria</taxon>
        <taxon>Oceanospirillales</taxon>
        <taxon>Halomonadaceae</taxon>
        <taxon>Halomonas</taxon>
    </lineage>
</organism>
<evidence type="ECO:0000256" key="6">
    <source>
        <dbReference type="ARBA" id="ARBA00007237"/>
    </source>
</evidence>
<dbReference type="CDD" id="cd04166">
    <property type="entry name" value="CysN_ATPS"/>
    <property type="match status" value="1"/>
</dbReference>
<dbReference type="InterPro" id="IPR054696">
    <property type="entry name" value="GTP-eEF1A_C"/>
</dbReference>
<dbReference type="GO" id="GO:0004781">
    <property type="term" value="F:sulfate adenylyltransferase (ATP) activity"/>
    <property type="evidence" value="ECO:0007669"/>
    <property type="project" value="UniProtKB-UniRule"/>
</dbReference>
<dbReference type="GO" id="GO:0005524">
    <property type="term" value="F:ATP binding"/>
    <property type="evidence" value="ECO:0007669"/>
    <property type="project" value="UniProtKB-UniRule"/>
</dbReference>
<dbReference type="NCBIfam" id="TIGR00455">
    <property type="entry name" value="apsK"/>
    <property type="match status" value="1"/>
</dbReference>
<feature type="binding site" evidence="16">
    <location>
        <begin position="165"/>
        <end position="168"/>
    </location>
    <ligand>
        <name>GTP</name>
        <dbReference type="ChEBI" id="CHEBI:37565"/>
    </ligand>
</feature>
<dbReference type="SUPFAM" id="SSF50447">
    <property type="entry name" value="Translation proteins"/>
    <property type="match status" value="1"/>
</dbReference>
<dbReference type="InterPro" id="IPR027417">
    <property type="entry name" value="P-loop_NTPase"/>
</dbReference>
<comment type="similarity">
    <text evidence="17">Belongs to the APS kinase family.</text>
</comment>
<feature type="domain" description="Tr-type G" evidence="18">
    <location>
        <begin position="22"/>
        <end position="239"/>
    </location>
</feature>
<evidence type="ECO:0000256" key="7">
    <source>
        <dbReference type="ARBA" id="ARBA00022458"/>
    </source>
</evidence>
<evidence type="ECO:0000256" key="14">
    <source>
        <dbReference type="ARBA" id="ARBA00023268"/>
    </source>
</evidence>
<evidence type="ECO:0000256" key="10">
    <source>
        <dbReference type="ARBA" id="ARBA00022741"/>
    </source>
</evidence>
<dbReference type="InterPro" id="IPR044138">
    <property type="entry name" value="CysN_II"/>
</dbReference>
<dbReference type="PROSITE" id="PS00301">
    <property type="entry name" value="G_TR_1"/>
    <property type="match status" value="1"/>
</dbReference>
<comment type="function">
    <text evidence="2">APS kinase catalyzes the synthesis of activated sulfate.</text>
</comment>
<evidence type="ECO:0000256" key="9">
    <source>
        <dbReference type="ARBA" id="ARBA00022695"/>
    </source>
</evidence>
<keyword evidence="14" id="KW-0511">Multifunctional enzyme</keyword>
<comment type="function">
    <text evidence="16">With CysD forms the ATP sulfurylase (ATPS) that catalyzes the adenylation of sulfate producing adenosine 5'-phosphosulfate (APS) and diphosphate, the first enzymatic step in sulfur assimilation pathway. APS synthesis involves the formation of a high-energy phosphoric-sulfuric acid anhydride bond driven by GTP hydrolysis by CysN coupled to ATP hydrolysis by CysD.</text>
</comment>
<dbReference type="EMBL" id="WUTT01000001">
    <property type="protein sequence ID" value="NAW34700.1"/>
    <property type="molecule type" value="Genomic_DNA"/>
</dbReference>
<dbReference type="AlphaFoldDB" id="A0A7X5AP21"/>
<dbReference type="InterPro" id="IPR011779">
    <property type="entry name" value="SO4_adenylTrfase_lsu"/>
</dbReference>
<evidence type="ECO:0000313" key="20">
    <source>
        <dbReference type="Proteomes" id="UP000487929"/>
    </source>
</evidence>
<dbReference type="InterPro" id="IPR009001">
    <property type="entry name" value="Transl_elong_EF1A/Init_IF2_C"/>
</dbReference>
<dbReference type="PROSITE" id="PS51722">
    <property type="entry name" value="G_TR_2"/>
    <property type="match status" value="1"/>
</dbReference>
<name>A0A7X5AP21_9GAMM</name>
<comment type="similarity">
    <text evidence="6">In the N-terminal section; belongs to the TRAFAC class translation factor GTPase superfamily. Classic translation factor GTPase family. CysN/NodQ subfamily.</text>
</comment>
<evidence type="ECO:0000256" key="15">
    <source>
        <dbReference type="ARBA" id="ARBA00049370"/>
    </source>
</evidence>
<evidence type="ECO:0000256" key="17">
    <source>
        <dbReference type="HAMAP-Rule" id="MF_00065"/>
    </source>
</evidence>
<dbReference type="GO" id="GO:0003924">
    <property type="term" value="F:GTPase activity"/>
    <property type="evidence" value="ECO:0007669"/>
    <property type="project" value="InterPro"/>
</dbReference>
<dbReference type="InterPro" id="IPR004161">
    <property type="entry name" value="EFTu-like_2"/>
</dbReference>
<keyword evidence="8 16" id="KW-0808">Transferase</keyword>
<dbReference type="InterPro" id="IPR031157">
    <property type="entry name" value="G_TR_CS"/>
</dbReference>
<keyword evidence="13 16" id="KW-0342">GTP-binding</keyword>
<comment type="pathway">
    <text evidence="4 17">Sulfur metabolism; hydrogen sulfide biosynthesis; sulfite from sulfate: step 2/3.</text>
</comment>
<keyword evidence="10 16" id="KW-0547">Nucleotide-binding</keyword>
<dbReference type="Gene3D" id="2.40.30.10">
    <property type="entry name" value="Translation factors"/>
    <property type="match status" value="2"/>
</dbReference>
<dbReference type="FunFam" id="3.40.50.300:FF:000212">
    <property type="entry name" value="Adenylyl-sulfate kinase"/>
    <property type="match status" value="1"/>
</dbReference>
<keyword evidence="7" id="KW-0536">Nodulation</keyword>
<comment type="catalytic activity">
    <reaction evidence="1 17">
        <text>adenosine 5'-phosphosulfate + ATP = 3'-phosphoadenylyl sulfate + ADP + H(+)</text>
        <dbReference type="Rhea" id="RHEA:24152"/>
        <dbReference type="ChEBI" id="CHEBI:15378"/>
        <dbReference type="ChEBI" id="CHEBI:30616"/>
        <dbReference type="ChEBI" id="CHEBI:58243"/>
        <dbReference type="ChEBI" id="CHEBI:58339"/>
        <dbReference type="ChEBI" id="CHEBI:456216"/>
        <dbReference type="EC" id="2.7.1.25"/>
    </reaction>
</comment>
<evidence type="ECO:0000256" key="11">
    <source>
        <dbReference type="ARBA" id="ARBA00022777"/>
    </source>
</evidence>
<feature type="binding site" evidence="17">
    <location>
        <begin position="468"/>
        <end position="475"/>
    </location>
    <ligand>
        <name>ATP</name>
        <dbReference type="ChEBI" id="CHEBI:30616"/>
    </ligand>
</feature>
<dbReference type="CDD" id="cd03695">
    <property type="entry name" value="CysN_NodQ_II"/>
    <property type="match status" value="1"/>
</dbReference>
<dbReference type="PANTHER" id="PTHR23115">
    <property type="entry name" value="TRANSLATION FACTOR"/>
    <property type="match status" value="1"/>
</dbReference>
<dbReference type="UniPathway" id="UPA00140">
    <property type="reaction ID" value="UER00204"/>
</dbReference>
<keyword evidence="11 17" id="KW-0418">Kinase</keyword>
<evidence type="ECO:0000259" key="18">
    <source>
        <dbReference type="PROSITE" id="PS51722"/>
    </source>
</evidence>
<dbReference type="InterPro" id="IPR000795">
    <property type="entry name" value="T_Tr_GTP-bd_dom"/>
</dbReference>
<reference evidence="19 20" key="1">
    <citation type="submission" date="2019-12" db="EMBL/GenBank/DDBJ databases">
        <title>Draft genome sequencing of Halomonas alimentaria DSM 15356.</title>
        <authorList>
            <person name="Pandiyan K."/>
            <person name="Kushwaha P."/>
            <person name="Gowdham M."/>
            <person name="Chakdar H."/>
            <person name="Singh A."/>
            <person name="Kumar M."/>
            <person name="Saxena A.K."/>
        </authorList>
    </citation>
    <scope>NUCLEOTIDE SEQUENCE [LARGE SCALE GENOMIC DNA]</scope>
    <source>
        <strain evidence="19 20">DSM 15356</strain>
    </source>
</reference>
<dbReference type="InterPro" id="IPR009000">
    <property type="entry name" value="Transl_B-barrel_sf"/>
</dbReference>
<dbReference type="Pfam" id="PF03144">
    <property type="entry name" value="GTP_EFTU_D2"/>
    <property type="match status" value="1"/>
</dbReference>
<keyword evidence="20" id="KW-1185">Reference proteome</keyword>
<dbReference type="SUPFAM" id="SSF50465">
    <property type="entry name" value="EF-Tu/eEF-1alpha/eIF2-gamma C-terminal domain"/>
    <property type="match status" value="1"/>
</dbReference>
<dbReference type="InterPro" id="IPR044139">
    <property type="entry name" value="CysN_NoDQ_III"/>
</dbReference>
<dbReference type="NCBIfam" id="TIGR02034">
    <property type="entry name" value="CysN"/>
    <property type="match status" value="1"/>
</dbReference>
<dbReference type="OrthoDB" id="9804504at2"/>
<comment type="pathway">
    <text evidence="16">Sulfur metabolism; hydrogen sulfide biosynthesis; sulfite from sulfate: step 1/3.</text>
</comment>
<dbReference type="Gene3D" id="3.40.50.300">
    <property type="entry name" value="P-loop containing nucleotide triphosphate hydrolases"/>
    <property type="match status" value="2"/>
</dbReference>
<dbReference type="Pfam" id="PF00009">
    <property type="entry name" value="GTP_EFTU"/>
    <property type="match status" value="1"/>
</dbReference>
<comment type="similarity">
    <text evidence="16">Belongs to the TRAFAC class translation factor GTPase superfamily. Classic translation factor GTPase family. CysN/NodQ subfamily.</text>
</comment>
<dbReference type="NCBIfam" id="NF003013">
    <property type="entry name" value="PRK03846.1"/>
    <property type="match status" value="1"/>
</dbReference>
<comment type="similarity">
    <text evidence="5">In the C-terminal section; belongs to the APS kinase family.</text>
</comment>
<dbReference type="RefSeq" id="WP_161431959.1">
    <property type="nucleotide sequence ID" value="NZ_WUTT01000001.1"/>
</dbReference>
<evidence type="ECO:0000256" key="8">
    <source>
        <dbReference type="ARBA" id="ARBA00022679"/>
    </source>
</evidence>
<proteinExistence type="inferred from homology"/>
<evidence type="ECO:0000256" key="4">
    <source>
        <dbReference type="ARBA" id="ARBA00004806"/>
    </source>
</evidence>